<evidence type="ECO:0000313" key="1">
    <source>
        <dbReference type="EMBL" id="RML42724.1"/>
    </source>
</evidence>
<dbReference type="SUPFAM" id="SSF51735">
    <property type="entry name" value="NAD(P)-binding Rossmann-fold domains"/>
    <property type="match status" value="1"/>
</dbReference>
<dbReference type="Proteomes" id="UP000282378">
    <property type="component" value="Unassembled WGS sequence"/>
</dbReference>
<accession>A0A3M2VU11</accession>
<organism evidence="1 2">
    <name type="scientific">Pseudomonas syringae pv. maculicola</name>
    <dbReference type="NCBI Taxonomy" id="59511"/>
    <lineage>
        <taxon>Bacteria</taxon>
        <taxon>Pseudomonadati</taxon>
        <taxon>Pseudomonadota</taxon>
        <taxon>Gammaproteobacteria</taxon>
        <taxon>Pseudomonadales</taxon>
        <taxon>Pseudomonadaceae</taxon>
        <taxon>Pseudomonas</taxon>
    </lineage>
</organism>
<comment type="caution">
    <text evidence="1">The sequence shown here is derived from an EMBL/GenBank/DDBJ whole genome shotgun (WGS) entry which is preliminary data.</text>
</comment>
<dbReference type="InterPro" id="IPR036291">
    <property type="entry name" value="NAD(P)-bd_dom_sf"/>
</dbReference>
<dbReference type="Gene3D" id="3.40.50.720">
    <property type="entry name" value="NAD(P)-binding Rossmann-like Domain"/>
    <property type="match status" value="1"/>
</dbReference>
<name>A0A3M2VU11_PSEYM</name>
<feature type="non-terminal residue" evidence="1">
    <location>
        <position position="47"/>
    </location>
</feature>
<dbReference type="AlphaFoldDB" id="A0A3M2VU11"/>
<evidence type="ECO:0000313" key="2">
    <source>
        <dbReference type="Proteomes" id="UP000282378"/>
    </source>
</evidence>
<proteinExistence type="predicted"/>
<dbReference type="EMBL" id="RBNL01003891">
    <property type="protein sequence ID" value="RML42724.1"/>
    <property type="molecule type" value="Genomic_DNA"/>
</dbReference>
<sequence>MNAIAPGAIATDFGGGAVRDNKDVNAYVAQGIALGRVGLPADIGAAV</sequence>
<gene>
    <name evidence="1" type="ORF">APX70_08068</name>
</gene>
<reference evidence="1 2" key="1">
    <citation type="submission" date="2018-08" db="EMBL/GenBank/DDBJ databases">
        <title>Recombination of ecologically and evolutionarily significant loci maintains genetic cohesion in the Pseudomonas syringae species complex.</title>
        <authorList>
            <person name="Dillon M."/>
            <person name="Thakur S."/>
            <person name="Almeida R.N.D."/>
            <person name="Weir B.S."/>
            <person name="Guttman D.S."/>
        </authorList>
    </citation>
    <scope>NUCLEOTIDE SEQUENCE [LARGE SCALE GENOMIC DNA]</scope>
    <source>
        <strain evidence="1 2">88_10</strain>
    </source>
</reference>
<protein>
    <submittedName>
        <fullName evidence="1">Oxidoreductase, short chain dehydrogenase/reductase family</fullName>
    </submittedName>
</protein>